<evidence type="ECO:0000256" key="2">
    <source>
        <dbReference type="ARBA" id="ARBA00022723"/>
    </source>
</evidence>
<dbReference type="InterPro" id="IPR008584">
    <property type="entry name" value="CXXC_Zn-binding_euk"/>
</dbReference>
<keyword evidence="3" id="KW-0862">Zinc</keyword>
<evidence type="ECO:0000313" key="4">
    <source>
        <dbReference type="EMBL" id="GAQ82592.1"/>
    </source>
</evidence>
<dbReference type="PANTHER" id="PTHR12857:SF0">
    <property type="entry name" value="CXXC MOTIF CONTAINING ZINC BINDING PROTEIN"/>
    <property type="match status" value="1"/>
</dbReference>
<dbReference type="EMBL" id="DF237065">
    <property type="protein sequence ID" value="GAQ82592.1"/>
    <property type="molecule type" value="Genomic_DNA"/>
</dbReference>
<protein>
    <submittedName>
        <fullName evidence="4">Uncharacterized protein</fullName>
    </submittedName>
</protein>
<keyword evidence="5" id="KW-1185">Reference proteome</keyword>
<accession>A0A1Y1HXV9</accession>
<dbReference type="AlphaFoldDB" id="A0A1Y1HXV9"/>
<proteinExistence type="inferred from homology"/>
<reference evidence="4 5" key="1">
    <citation type="journal article" date="2014" name="Nat. Commun.">
        <title>Klebsormidium flaccidum genome reveals primary factors for plant terrestrial adaptation.</title>
        <authorList>
            <person name="Hori K."/>
            <person name="Maruyama F."/>
            <person name="Fujisawa T."/>
            <person name="Togashi T."/>
            <person name="Yamamoto N."/>
            <person name="Seo M."/>
            <person name="Sato S."/>
            <person name="Yamada T."/>
            <person name="Mori H."/>
            <person name="Tajima N."/>
            <person name="Moriyama T."/>
            <person name="Ikeuchi M."/>
            <person name="Watanabe M."/>
            <person name="Wada H."/>
            <person name="Kobayashi K."/>
            <person name="Saito M."/>
            <person name="Masuda T."/>
            <person name="Sasaki-Sekimoto Y."/>
            <person name="Mashiguchi K."/>
            <person name="Awai K."/>
            <person name="Shimojima M."/>
            <person name="Masuda S."/>
            <person name="Iwai M."/>
            <person name="Nobusawa T."/>
            <person name="Narise T."/>
            <person name="Kondo S."/>
            <person name="Saito H."/>
            <person name="Sato R."/>
            <person name="Murakawa M."/>
            <person name="Ihara Y."/>
            <person name="Oshima-Yamada Y."/>
            <person name="Ohtaka K."/>
            <person name="Satoh M."/>
            <person name="Sonobe K."/>
            <person name="Ishii M."/>
            <person name="Ohtani R."/>
            <person name="Kanamori-Sato M."/>
            <person name="Honoki R."/>
            <person name="Miyazaki D."/>
            <person name="Mochizuki H."/>
            <person name="Umetsu J."/>
            <person name="Higashi K."/>
            <person name="Shibata D."/>
            <person name="Kamiya Y."/>
            <person name="Sato N."/>
            <person name="Nakamura Y."/>
            <person name="Tabata S."/>
            <person name="Ida S."/>
            <person name="Kurokawa K."/>
            <person name="Ohta H."/>
        </authorList>
    </citation>
    <scope>NUCLEOTIDE SEQUENCE [LARGE SCALE GENOMIC DNA]</scope>
    <source>
        <strain evidence="4 5">NIES-2285</strain>
    </source>
</reference>
<gene>
    <name evidence="4" type="ORF">KFL_001160260</name>
</gene>
<evidence type="ECO:0000256" key="3">
    <source>
        <dbReference type="ARBA" id="ARBA00022833"/>
    </source>
</evidence>
<dbReference type="STRING" id="105231.A0A1Y1HXV9"/>
<dbReference type="Proteomes" id="UP000054558">
    <property type="component" value="Unassembled WGS sequence"/>
</dbReference>
<comment type="similarity">
    <text evidence="1">Belongs to the UPF0587 family.</text>
</comment>
<organism evidence="4 5">
    <name type="scientific">Klebsormidium nitens</name>
    <name type="common">Green alga</name>
    <name type="synonym">Ulothrix nitens</name>
    <dbReference type="NCBI Taxonomy" id="105231"/>
    <lineage>
        <taxon>Eukaryota</taxon>
        <taxon>Viridiplantae</taxon>
        <taxon>Streptophyta</taxon>
        <taxon>Klebsormidiophyceae</taxon>
        <taxon>Klebsormidiales</taxon>
        <taxon>Klebsormidiaceae</taxon>
        <taxon>Klebsormidium</taxon>
    </lineage>
</organism>
<evidence type="ECO:0000313" key="5">
    <source>
        <dbReference type="Proteomes" id="UP000054558"/>
    </source>
</evidence>
<dbReference type="Pfam" id="PF05907">
    <property type="entry name" value="CXXC_Zn-b_euk"/>
    <property type="match status" value="1"/>
</dbReference>
<name>A0A1Y1HXV9_KLENI</name>
<dbReference type="OrthoDB" id="10248838at2759"/>
<dbReference type="PANTHER" id="PTHR12857">
    <property type="entry name" value="CXXC MOTIF CONTAINING ZINC BINDING PROTEIN"/>
    <property type="match status" value="1"/>
</dbReference>
<dbReference type="GO" id="GO:0008270">
    <property type="term" value="F:zinc ion binding"/>
    <property type="evidence" value="ECO:0000318"/>
    <property type="project" value="GO_Central"/>
</dbReference>
<dbReference type="OMA" id="TAHFVWR"/>
<evidence type="ECO:0000256" key="1">
    <source>
        <dbReference type="ARBA" id="ARBA00007818"/>
    </source>
</evidence>
<dbReference type="SUPFAM" id="SSF141678">
    <property type="entry name" value="MAL13P1.257-like"/>
    <property type="match status" value="1"/>
</dbReference>
<keyword evidence="2" id="KW-0479">Metal-binding</keyword>
<sequence>MVFLLLQIKADLENLTNLQQEDPSTFVYYFKVKCTSCNEPSDKESGLTAGEQYDIPGSRGTAHLVQKCKFCGRTGTITLVEGKGRPLTAEDSESQKEAPVACFDCRGMEPIEFFPREGWVAEGVESGKKFEVDLTELEHVDYDEKAKESVGVYNVEHSFKVTKG</sequence>